<accession>A0A8S0SE14</accession>
<dbReference type="AlphaFoldDB" id="A0A8S0SE14"/>
<dbReference type="Proteomes" id="UP000594638">
    <property type="component" value="Unassembled WGS sequence"/>
</dbReference>
<dbReference type="Gramene" id="OE9A044867T1">
    <property type="protein sequence ID" value="OE9A044867C1"/>
    <property type="gene ID" value="OE9A044867"/>
</dbReference>
<organism evidence="1 2">
    <name type="scientific">Olea europaea subsp. europaea</name>
    <dbReference type="NCBI Taxonomy" id="158383"/>
    <lineage>
        <taxon>Eukaryota</taxon>
        <taxon>Viridiplantae</taxon>
        <taxon>Streptophyta</taxon>
        <taxon>Embryophyta</taxon>
        <taxon>Tracheophyta</taxon>
        <taxon>Spermatophyta</taxon>
        <taxon>Magnoliopsida</taxon>
        <taxon>eudicotyledons</taxon>
        <taxon>Gunneridae</taxon>
        <taxon>Pentapetalae</taxon>
        <taxon>asterids</taxon>
        <taxon>lamiids</taxon>
        <taxon>Lamiales</taxon>
        <taxon>Oleaceae</taxon>
        <taxon>Oleeae</taxon>
        <taxon>Olea</taxon>
    </lineage>
</organism>
<keyword evidence="2" id="KW-1185">Reference proteome</keyword>
<name>A0A8S0SE14_OLEEU</name>
<dbReference type="EMBL" id="CACTIH010004306">
    <property type="protein sequence ID" value="CAA2990500.1"/>
    <property type="molecule type" value="Genomic_DNA"/>
</dbReference>
<evidence type="ECO:0000313" key="1">
    <source>
        <dbReference type="EMBL" id="CAA2990500.1"/>
    </source>
</evidence>
<sequence>KFPRLPLSCFPKSHSVTVKENLRYSTPATPFLPEIAEATHTPIDHCSFIGVGARICREYWLCSVLSLSSTVVFFNDFCESLAAGLSLKASWPFRAAIISVSDTDKCPALNLYLQQTGWIHIPLR</sequence>
<comment type="caution">
    <text evidence="1">The sequence shown here is derived from an EMBL/GenBank/DDBJ whole genome shotgun (WGS) entry which is preliminary data.</text>
</comment>
<feature type="non-terminal residue" evidence="1">
    <location>
        <position position="1"/>
    </location>
</feature>
<proteinExistence type="predicted"/>
<gene>
    <name evidence="1" type="ORF">OLEA9_A044867</name>
</gene>
<protein>
    <submittedName>
        <fullName evidence="1">Uncharacterized protein</fullName>
    </submittedName>
</protein>
<evidence type="ECO:0000313" key="2">
    <source>
        <dbReference type="Proteomes" id="UP000594638"/>
    </source>
</evidence>
<reference evidence="1 2" key="1">
    <citation type="submission" date="2019-12" db="EMBL/GenBank/DDBJ databases">
        <authorList>
            <person name="Alioto T."/>
            <person name="Alioto T."/>
            <person name="Gomez Garrido J."/>
        </authorList>
    </citation>
    <scope>NUCLEOTIDE SEQUENCE [LARGE SCALE GENOMIC DNA]</scope>
</reference>